<dbReference type="AlphaFoldDB" id="A0A1C7LQE3"/>
<protein>
    <submittedName>
        <fullName evidence="2">Uncharacterized protein</fullName>
    </submittedName>
</protein>
<name>A0A1C7LQE3_GRIFR</name>
<dbReference type="EMBL" id="LUGG01000027">
    <property type="protein sequence ID" value="OBZ66818.1"/>
    <property type="molecule type" value="Genomic_DNA"/>
</dbReference>
<reference evidence="2 3" key="1">
    <citation type="submission" date="2016-03" db="EMBL/GenBank/DDBJ databases">
        <title>Whole genome sequencing of Grifola frondosa 9006-11.</title>
        <authorList>
            <person name="Min B."/>
            <person name="Park H."/>
            <person name="Kim J.-G."/>
            <person name="Cho H."/>
            <person name="Oh Y.-L."/>
            <person name="Kong W.-S."/>
            <person name="Choi I.-G."/>
        </authorList>
    </citation>
    <scope>NUCLEOTIDE SEQUENCE [LARGE SCALE GENOMIC DNA]</scope>
    <source>
        <strain evidence="2 3">9006-11</strain>
    </source>
</reference>
<comment type="caution">
    <text evidence="2">The sequence shown here is derived from an EMBL/GenBank/DDBJ whole genome shotgun (WGS) entry which is preliminary data.</text>
</comment>
<accession>A0A1C7LQE3</accession>
<organism evidence="2 3">
    <name type="scientific">Grifola frondosa</name>
    <name type="common">Maitake</name>
    <name type="synonym">Polyporus frondosus</name>
    <dbReference type="NCBI Taxonomy" id="5627"/>
    <lineage>
        <taxon>Eukaryota</taxon>
        <taxon>Fungi</taxon>
        <taxon>Dikarya</taxon>
        <taxon>Basidiomycota</taxon>
        <taxon>Agaricomycotina</taxon>
        <taxon>Agaricomycetes</taxon>
        <taxon>Polyporales</taxon>
        <taxon>Grifolaceae</taxon>
        <taxon>Grifola</taxon>
    </lineage>
</organism>
<dbReference type="Proteomes" id="UP000092993">
    <property type="component" value="Unassembled WGS sequence"/>
</dbReference>
<proteinExistence type="predicted"/>
<evidence type="ECO:0000313" key="2">
    <source>
        <dbReference type="EMBL" id="OBZ66818.1"/>
    </source>
</evidence>
<evidence type="ECO:0000256" key="1">
    <source>
        <dbReference type="SAM" id="MobiDB-lite"/>
    </source>
</evidence>
<keyword evidence="3" id="KW-1185">Reference proteome</keyword>
<evidence type="ECO:0000313" key="3">
    <source>
        <dbReference type="Proteomes" id="UP000092993"/>
    </source>
</evidence>
<sequence>MIRAHRRTDKTTSSPFSEWSRTRLRAPCWRNACCRVSRGGEVRGDDEGACDEDLMIDDLLKNHAEDLENLSKNHNLLDELEAA</sequence>
<feature type="region of interest" description="Disordered" evidence="1">
    <location>
        <begin position="1"/>
        <end position="20"/>
    </location>
</feature>
<gene>
    <name evidence="2" type="ORF">A0H81_13357</name>
</gene>